<reference evidence="1" key="1">
    <citation type="submission" date="2022-04" db="EMBL/GenBank/DDBJ databases">
        <title>Chromosome-scale genome assembly of Holotrichia oblita Faldermann.</title>
        <authorList>
            <person name="Rongchong L."/>
        </authorList>
    </citation>
    <scope>NUCLEOTIDE SEQUENCE</scope>
    <source>
        <strain evidence="1">81SQS9</strain>
    </source>
</reference>
<organism evidence="1 2">
    <name type="scientific">Holotrichia oblita</name>
    <name type="common">Chafer beetle</name>
    <dbReference type="NCBI Taxonomy" id="644536"/>
    <lineage>
        <taxon>Eukaryota</taxon>
        <taxon>Metazoa</taxon>
        <taxon>Ecdysozoa</taxon>
        <taxon>Arthropoda</taxon>
        <taxon>Hexapoda</taxon>
        <taxon>Insecta</taxon>
        <taxon>Pterygota</taxon>
        <taxon>Neoptera</taxon>
        <taxon>Endopterygota</taxon>
        <taxon>Coleoptera</taxon>
        <taxon>Polyphaga</taxon>
        <taxon>Scarabaeiformia</taxon>
        <taxon>Scarabaeidae</taxon>
        <taxon>Melolonthinae</taxon>
        <taxon>Holotrichia</taxon>
    </lineage>
</organism>
<proteinExistence type="predicted"/>
<dbReference type="EMBL" id="CM043018">
    <property type="protein sequence ID" value="KAI4462958.1"/>
    <property type="molecule type" value="Genomic_DNA"/>
</dbReference>
<name>A0ACB9T828_HOLOL</name>
<protein>
    <submittedName>
        <fullName evidence="1">Transposase is4</fullName>
    </submittedName>
</protein>
<gene>
    <name evidence="1" type="ORF">MML48_4g00013682</name>
</gene>
<dbReference type="Proteomes" id="UP001056778">
    <property type="component" value="Chromosome 4"/>
</dbReference>
<evidence type="ECO:0000313" key="2">
    <source>
        <dbReference type="Proteomes" id="UP001056778"/>
    </source>
</evidence>
<accession>A0ACB9T828</accession>
<evidence type="ECO:0000313" key="1">
    <source>
        <dbReference type="EMBL" id="KAI4462958.1"/>
    </source>
</evidence>
<comment type="caution">
    <text evidence="1">The sequence shown here is derived from an EMBL/GenBank/DDBJ whole genome shotgun (WGS) entry which is preliminary data.</text>
</comment>
<sequence>MWCLNTTDGYLVNFELYQGKGPKANTDYEKLFGKAASPVLVLLDAMPEEKRELRYNLYMDNLFSGAALFSFLTFRGYKAIGTIRENRIQKDCPLTSKKMFLKKDRGYFETAMERNDGHLYVRWMDNAVVTMISSSCGGQESSQVKRYSQQLKGNIMIPRPKVIAKYNSHMGGTDQMDQNIGCYRIGIRGKKWYWSIFSWMLDVALQNSWILYNKARQSKITQLEFTREITTVYLQKYQSLPIAAGRPYSAPGSSVDGRISDSIRFDRKDHLVCHTEQKKKRRCARNTCKSIVRTVCSKCNVGLCVDCFIPFHDR</sequence>
<keyword evidence="2" id="KW-1185">Reference proteome</keyword>